<organism evidence="3 4">
    <name type="scientific">Brucella cytisi</name>
    <dbReference type="NCBI Taxonomy" id="407152"/>
    <lineage>
        <taxon>Bacteria</taxon>
        <taxon>Pseudomonadati</taxon>
        <taxon>Pseudomonadota</taxon>
        <taxon>Alphaproteobacteria</taxon>
        <taxon>Hyphomicrobiales</taxon>
        <taxon>Brucellaceae</taxon>
        <taxon>Brucella/Ochrobactrum group</taxon>
        <taxon>Brucella</taxon>
    </lineage>
</organism>
<evidence type="ECO:0000313" key="3">
    <source>
        <dbReference type="EMBL" id="OIS92657.1"/>
    </source>
</evidence>
<evidence type="ECO:0000256" key="1">
    <source>
        <dbReference type="SAM" id="SignalP"/>
    </source>
</evidence>
<dbReference type="InterPro" id="IPR041238">
    <property type="entry name" value="Rap1a"/>
</dbReference>
<keyword evidence="4" id="KW-1185">Reference proteome</keyword>
<dbReference type="Pfam" id="PF18602">
    <property type="entry name" value="Rap1a"/>
    <property type="match status" value="1"/>
</dbReference>
<reference evidence="3 4" key="1">
    <citation type="submission" date="2016-10" db="EMBL/GenBank/DDBJ databases">
        <title>The Draft Genome Sequence of the Potato Rhizosphere Bacteria Ochrobactrum sp. IPA7.2.</title>
        <authorList>
            <person name="Gogoleva N.E."/>
            <person name="Khlopko Y.A."/>
            <person name="Burygin G.L."/>
            <person name="Plotnikov A.O."/>
        </authorList>
    </citation>
    <scope>NUCLEOTIDE SEQUENCE [LARGE SCALE GENOMIC DNA]</scope>
    <source>
        <strain evidence="3 4">IPA7.2</strain>
    </source>
</reference>
<name>A0A1J6HJK0_9HYPH</name>
<dbReference type="EMBL" id="MOEC01000015">
    <property type="protein sequence ID" value="OIS92657.1"/>
    <property type="molecule type" value="Genomic_DNA"/>
</dbReference>
<evidence type="ECO:0000259" key="2">
    <source>
        <dbReference type="Pfam" id="PF18602"/>
    </source>
</evidence>
<gene>
    <name evidence="3" type="ORF">BLA27_15425</name>
</gene>
<evidence type="ECO:0000313" key="4">
    <source>
        <dbReference type="Proteomes" id="UP000182985"/>
    </source>
</evidence>
<accession>A0A1J6HJK0</accession>
<dbReference type="Gene3D" id="1.10.890.40">
    <property type="match status" value="1"/>
</dbReference>
<dbReference type="AlphaFoldDB" id="A0A1J6HJK0"/>
<proteinExistence type="predicted"/>
<dbReference type="Proteomes" id="UP000182985">
    <property type="component" value="Unassembled WGS sequence"/>
</dbReference>
<comment type="caution">
    <text evidence="3">The sequence shown here is derived from an EMBL/GenBank/DDBJ whole genome shotgun (WGS) entry which is preliminary data.</text>
</comment>
<sequence length="127" mass="13098">MRSFTALLLTVLAFAPAQAAPGNNETRDWLFEGSELMAALEGKPRGKVLNGEAGAAPSSARAAAYIAGVADATSGTQWCGAGSVLPHELSDRIYTYLKTLSPERLKGNAGPLVMEGLAATFPCSAAD</sequence>
<keyword evidence="1" id="KW-0732">Signal</keyword>
<feature type="signal peptide" evidence="1">
    <location>
        <begin position="1"/>
        <end position="19"/>
    </location>
</feature>
<feature type="domain" description="Rap1a immunity protein" evidence="2">
    <location>
        <begin position="51"/>
        <end position="123"/>
    </location>
</feature>
<protein>
    <recommendedName>
        <fullName evidence="2">Rap1a immunity protein domain-containing protein</fullName>
    </recommendedName>
</protein>
<feature type="chain" id="PRO_5009639048" description="Rap1a immunity protein domain-containing protein" evidence="1">
    <location>
        <begin position="20"/>
        <end position="127"/>
    </location>
</feature>